<dbReference type="InterPro" id="IPR004265">
    <property type="entry name" value="Dirigent"/>
</dbReference>
<keyword evidence="3 4" id="KW-0964">Secreted</keyword>
<reference evidence="5 6" key="1">
    <citation type="submission" date="2020-06" db="EMBL/GenBank/DDBJ databases">
        <title>Transcriptomic and genomic resources for Thalictrum thalictroides and T. hernandezii: Facilitating candidate gene discovery in an emerging model plant lineage.</title>
        <authorList>
            <person name="Arias T."/>
            <person name="Riano-Pachon D.M."/>
            <person name="Di Stilio V.S."/>
        </authorList>
    </citation>
    <scope>NUCLEOTIDE SEQUENCE [LARGE SCALE GENOMIC DNA]</scope>
    <source>
        <strain evidence="6">cv. WT478/WT964</strain>
        <tissue evidence="5">Leaves</tissue>
    </source>
</reference>
<dbReference type="EMBL" id="JABWDY010001750">
    <property type="protein sequence ID" value="KAF5207173.1"/>
    <property type="molecule type" value="Genomic_DNA"/>
</dbReference>
<feature type="chain" id="PRO_5029941511" description="Dirigent protein" evidence="4">
    <location>
        <begin position="31"/>
        <end position="345"/>
    </location>
</feature>
<dbReference type="GO" id="GO:0048046">
    <property type="term" value="C:apoplast"/>
    <property type="evidence" value="ECO:0007669"/>
    <property type="project" value="UniProtKB-SubCell"/>
</dbReference>
<dbReference type="PANTHER" id="PTHR46215">
    <property type="entry name" value="DIRIGENT PROTEIN 24-RELATED"/>
    <property type="match status" value="1"/>
</dbReference>
<comment type="caution">
    <text evidence="5">The sequence shown here is derived from an EMBL/GenBank/DDBJ whole genome shotgun (WGS) entry which is preliminary data.</text>
</comment>
<feature type="signal peptide" evidence="4">
    <location>
        <begin position="1"/>
        <end position="30"/>
    </location>
</feature>
<protein>
    <recommendedName>
        <fullName evidence="4">Dirigent protein</fullName>
    </recommendedName>
</protein>
<keyword evidence="4" id="KW-0732">Signal</keyword>
<sequence>MAKYFSVASTILKVAVYLLLLTINLQCANSARIMVEGDNTPDVGELAFAEGPTSDDDDMDVTVVDADGPAASELVTTASGGAASAKDAPGPPNVAAAGSATVANDDHTHPLTFFMHDIVGGSTPSTRMVTGIVASSGVNGQLPFSKPNGGVFPVSGGVPLLNGGNNGIINNNNLPFLTGLGNSGTSSNTVYQNSGNNNAVSSGNRLPFVSGGQLPSGSTLQKLMFGSITVVDDELTEGHELGSSVVGKVQGFYLASSQDGSSQTMALTALLHGTGGEADHHDYDTISLFGIHRTAAPLSHIAIVGGTGKYDNAKGYATIETLHQVDQHTSDGVETVLQVSVYLTP</sequence>
<dbReference type="Gene3D" id="2.40.480.10">
    <property type="entry name" value="Allene oxide cyclase-like"/>
    <property type="match status" value="1"/>
</dbReference>
<dbReference type="Proteomes" id="UP000554482">
    <property type="component" value="Unassembled WGS sequence"/>
</dbReference>
<keyword evidence="6" id="KW-1185">Reference proteome</keyword>
<evidence type="ECO:0000256" key="2">
    <source>
        <dbReference type="ARBA" id="ARBA00011738"/>
    </source>
</evidence>
<proteinExistence type="inferred from homology"/>
<dbReference type="OrthoDB" id="1921494at2759"/>
<accession>A0A7J6XCF4</accession>
<dbReference type="Pfam" id="PF03018">
    <property type="entry name" value="Dirigent"/>
    <property type="match status" value="1"/>
</dbReference>
<evidence type="ECO:0000256" key="4">
    <source>
        <dbReference type="RuleBase" id="RU363099"/>
    </source>
</evidence>
<gene>
    <name evidence="5" type="ORF">FRX31_003236</name>
</gene>
<dbReference type="GO" id="GO:0009699">
    <property type="term" value="P:phenylpropanoid biosynthetic process"/>
    <property type="evidence" value="ECO:0007669"/>
    <property type="project" value="UniProtKB-ARBA"/>
</dbReference>
<evidence type="ECO:0000256" key="1">
    <source>
        <dbReference type="ARBA" id="ARBA00010746"/>
    </source>
</evidence>
<keyword evidence="4" id="KW-0052">Apoplast</keyword>
<comment type="subunit">
    <text evidence="2 4">Homodimer.</text>
</comment>
<dbReference type="AlphaFoldDB" id="A0A7J6XCF4"/>
<evidence type="ECO:0000256" key="3">
    <source>
        <dbReference type="ARBA" id="ARBA00022525"/>
    </source>
</evidence>
<organism evidence="5 6">
    <name type="scientific">Thalictrum thalictroides</name>
    <name type="common">Rue-anemone</name>
    <name type="synonym">Anemone thalictroides</name>
    <dbReference type="NCBI Taxonomy" id="46969"/>
    <lineage>
        <taxon>Eukaryota</taxon>
        <taxon>Viridiplantae</taxon>
        <taxon>Streptophyta</taxon>
        <taxon>Embryophyta</taxon>
        <taxon>Tracheophyta</taxon>
        <taxon>Spermatophyta</taxon>
        <taxon>Magnoliopsida</taxon>
        <taxon>Ranunculales</taxon>
        <taxon>Ranunculaceae</taxon>
        <taxon>Thalictroideae</taxon>
        <taxon>Thalictrum</taxon>
    </lineage>
</organism>
<evidence type="ECO:0000313" key="5">
    <source>
        <dbReference type="EMBL" id="KAF5207173.1"/>
    </source>
</evidence>
<comment type="subcellular location">
    <subcellularLocation>
        <location evidence="4">Secreted</location>
        <location evidence="4">Extracellular space</location>
        <location evidence="4">Apoplast</location>
    </subcellularLocation>
</comment>
<comment type="function">
    <text evidence="4">Dirigent proteins impart stereoselectivity on the phenoxy radical-coupling reaction, yielding optically active lignans from two molecules of coniferyl alcohol in the biosynthesis of lignans, flavonolignans, and alkaloids and thus plays a central role in plant secondary metabolism.</text>
</comment>
<name>A0A7J6XCF4_THATH</name>
<comment type="similarity">
    <text evidence="1 4">Belongs to the plant dirigent protein family.</text>
</comment>
<evidence type="ECO:0000313" key="6">
    <source>
        <dbReference type="Proteomes" id="UP000554482"/>
    </source>
</evidence>
<dbReference type="PANTHER" id="PTHR46215:SF15">
    <property type="entry name" value="DIRIGENT PROTEIN 24"/>
    <property type="match status" value="1"/>
</dbReference>
<dbReference type="InterPro" id="IPR044859">
    <property type="entry name" value="Allene_oxi_cyc_Dirigent"/>
</dbReference>